<dbReference type="Gene3D" id="3.30.70.360">
    <property type="match status" value="1"/>
</dbReference>
<dbReference type="InterPro" id="IPR002933">
    <property type="entry name" value="Peptidase_M20"/>
</dbReference>
<dbReference type="Gene3D" id="3.40.630.10">
    <property type="entry name" value="Zn peptidases"/>
    <property type="match status" value="1"/>
</dbReference>
<dbReference type="PROSITE" id="PS00758">
    <property type="entry name" value="ARGE_DAPE_CPG2_1"/>
    <property type="match status" value="1"/>
</dbReference>
<keyword evidence="6" id="KW-0482">Metalloprotease</keyword>
<keyword evidence="5" id="KW-0862">Zinc</keyword>
<keyword evidence="2" id="KW-0645">Protease</keyword>
<dbReference type="OrthoDB" id="9773892at2"/>
<dbReference type="InterPro" id="IPR036264">
    <property type="entry name" value="Bact_exopeptidase_dim_dom"/>
</dbReference>
<feature type="domain" description="Peptidase M20 dimerisation" evidence="7">
    <location>
        <begin position="177"/>
        <end position="266"/>
    </location>
</feature>
<keyword evidence="4" id="KW-0378">Hydrolase</keyword>
<dbReference type="Pfam" id="PF07687">
    <property type="entry name" value="M20_dimer"/>
    <property type="match status" value="1"/>
</dbReference>
<name>A0A1B1YER8_THEST</name>
<evidence type="ECO:0000256" key="2">
    <source>
        <dbReference type="ARBA" id="ARBA00022670"/>
    </source>
</evidence>
<dbReference type="GO" id="GO:0008237">
    <property type="term" value="F:metallopeptidase activity"/>
    <property type="evidence" value="ECO:0007669"/>
    <property type="project" value="UniProtKB-KW"/>
</dbReference>
<evidence type="ECO:0000259" key="7">
    <source>
        <dbReference type="Pfam" id="PF07687"/>
    </source>
</evidence>
<dbReference type="SUPFAM" id="SSF53187">
    <property type="entry name" value="Zn-dependent exopeptidases"/>
    <property type="match status" value="1"/>
</dbReference>
<dbReference type="PANTHER" id="PTHR42994:SF2">
    <property type="entry name" value="PEPTIDASE"/>
    <property type="match status" value="1"/>
</dbReference>
<accession>A0A1B1YER8</accession>
<dbReference type="EMBL" id="CP014672">
    <property type="protein sequence ID" value="ANW99254.1"/>
    <property type="molecule type" value="Genomic_DNA"/>
</dbReference>
<dbReference type="PANTHER" id="PTHR42994">
    <property type="entry name" value="PEPTIDASE T"/>
    <property type="match status" value="1"/>
</dbReference>
<dbReference type="InterPro" id="IPR001261">
    <property type="entry name" value="ArgE/DapE_CS"/>
</dbReference>
<comment type="cofactor">
    <cofactor evidence="1">
        <name>Zn(2+)</name>
        <dbReference type="ChEBI" id="CHEBI:29105"/>
    </cofactor>
</comment>
<proteinExistence type="predicted"/>
<dbReference type="InterPro" id="IPR011650">
    <property type="entry name" value="Peptidase_M20_dimer"/>
</dbReference>
<dbReference type="GO" id="GO:0046872">
    <property type="term" value="F:metal ion binding"/>
    <property type="evidence" value="ECO:0007669"/>
    <property type="project" value="UniProtKB-KW"/>
</dbReference>
<sequence length="384" mass="41540">MSERLWKTFSELVGIYSPSFREREFCDTLINYLTYVSDNILVDDAGKKINGNCGNLYCYVPGSINVPPLLFSAHMDTVEPAKGKRAVLHQNGDITSAGDTILGADDIAGISVILEAVLRLKEQNIPHRPLELLFPVAEEKYGAGSAVFDYSALKSKEAYVLDLGGEVGEAANAAPTILSFEIKIHGKAAHAGFAPKSGINAIAAAARAIANLYHGEPAPGLTFNIGRITGGEADNIVPSLCTVSGEIRSLSHDAVMAYWNTVKSVFIDETSKAGANIEATYRIELKAYETPLNSVVVRRFVRACGRAGIIPRIHSTFGGSDLNNFALHGITGLVIACGMHEAHSLREYSNIHELEKCVKLVMELITDREEMTYEDTSAIPANRI</sequence>
<gene>
    <name evidence="8" type="ORF">CSTERTH_09560</name>
</gene>
<dbReference type="AlphaFoldDB" id="A0A1B1YER8"/>
<protein>
    <recommendedName>
        <fullName evidence="7">Peptidase M20 dimerisation domain-containing protein</fullName>
    </recommendedName>
</protein>
<evidence type="ECO:0000256" key="5">
    <source>
        <dbReference type="ARBA" id="ARBA00022833"/>
    </source>
</evidence>
<evidence type="ECO:0000313" key="8">
    <source>
        <dbReference type="EMBL" id="ANW99254.1"/>
    </source>
</evidence>
<reference evidence="8 9" key="1">
    <citation type="submission" date="2016-02" db="EMBL/GenBank/DDBJ databases">
        <title>Comparison of Clostridium stercorarium subspecies using comparative genomics and transcriptomics.</title>
        <authorList>
            <person name="Schellenberg J."/>
            <person name="Thallinger G."/>
            <person name="Levin D.B."/>
            <person name="Zhang X."/>
            <person name="Alvare G."/>
            <person name="Fristensky B."/>
            <person name="Sparling R."/>
        </authorList>
    </citation>
    <scope>NUCLEOTIDE SEQUENCE [LARGE SCALE GENOMIC DNA]</scope>
    <source>
        <strain evidence="8 9">DSM 2910</strain>
    </source>
</reference>
<dbReference type="GO" id="GO:0006508">
    <property type="term" value="P:proteolysis"/>
    <property type="evidence" value="ECO:0007669"/>
    <property type="project" value="UniProtKB-KW"/>
</dbReference>
<dbReference type="RefSeq" id="WP_015359630.1">
    <property type="nucleotide sequence ID" value="NZ_CP014672.1"/>
</dbReference>
<evidence type="ECO:0000256" key="1">
    <source>
        <dbReference type="ARBA" id="ARBA00001947"/>
    </source>
</evidence>
<dbReference type="SUPFAM" id="SSF55031">
    <property type="entry name" value="Bacterial exopeptidase dimerisation domain"/>
    <property type="match status" value="1"/>
</dbReference>
<evidence type="ECO:0000256" key="4">
    <source>
        <dbReference type="ARBA" id="ARBA00022801"/>
    </source>
</evidence>
<dbReference type="Pfam" id="PF01546">
    <property type="entry name" value="Peptidase_M20"/>
    <property type="match status" value="1"/>
</dbReference>
<evidence type="ECO:0000313" key="9">
    <source>
        <dbReference type="Proteomes" id="UP000092971"/>
    </source>
</evidence>
<keyword evidence="3" id="KW-0479">Metal-binding</keyword>
<dbReference type="Proteomes" id="UP000092971">
    <property type="component" value="Chromosome"/>
</dbReference>
<evidence type="ECO:0000256" key="3">
    <source>
        <dbReference type="ARBA" id="ARBA00022723"/>
    </source>
</evidence>
<evidence type="ECO:0000256" key="6">
    <source>
        <dbReference type="ARBA" id="ARBA00023049"/>
    </source>
</evidence>
<organism evidence="8 9">
    <name type="scientific">Thermoclostridium stercorarium subsp. thermolacticum DSM 2910</name>
    <dbReference type="NCBI Taxonomy" id="1121336"/>
    <lineage>
        <taxon>Bacteria</taxon>
        <taxon>Bacillati</taxon>
        <taxon>Bacillota</taxon>
        <taxon>Clostridia</taxon>
        <taxon>Eubacteriales</taxon>
        <taxon>Oscillospiraceae</taxon>
        <taxon>Thermoclostridium</taxon>
    </lineage>
</organism>